<organism evidence="4">
    <name type="scientific">Eucalyptus grandis</name>
    <name type="common">Flooded gum</name>
    <dbReference type="NCBI Taxonomy" id="71139"/>
    <lineage>
        <taxon>Eukaryota</taxon>
        <taxon>Viridiplantae</taxon>
        <taxon>Streptophyta</taxon>
        <taxon>Embryophyta</taxon>
        <taxon>Tracheophyta</taxon>
        <taxon>Spermatophyta</taxon>
        <taxon>Magnoliopsida</taxon>
        <taxon>eudicotyledons</taxon>
        <taxon>Gunneridae</taxon>
        <taxon>Pentapetalae</taxon>
        <taxon>rosids</taxon>
        <taxon>malvids</taxon>
        <taxon>Myrtales</taxon>
        <taxon>Myrtaceae</taxon>
        <taxon>Myrtoideae</taxon>
        <taxon>Eucalypteae</taxon>
        <taxon>Eucalyptus</taxon>
    </lineage>
</organism>
<dbReference type="InterPro" id="IPR036354">
    <property type="entry name" value="Prot_inh_pot1_sf"/>
</dbReference>
<dbReference type="Pfam" id="PF00280">
    <property type="entry name" value="potato_inhibit"/>
    <property type="match status" value="1"/>
</dbReference>
<dbReference type="PROSITE" id="PS00285">
    <property type="entry name" value="POTATO_INHIBITOR"/>
    <property type="match status" value="1"/>
</dbReference>
<dbReference type="InterPro" id="IPR000864">
    <property type="entry name" value="Prot_inh_pot1"/>
</dbReference>
<dbReference type="Gene3D" id="3.30.10.10">
    <property type="entry name" value="Trypsin Inhibitor V, subunit A"/>
    <property type="match status" value="1"/>
</dbReference>
<gene>
    <name evidence="4" type="ORF">EUGRSUZ_F00210</name>
</gene>
<dbReference type="PANTHER" id="PTHR33091">
    <property type="entry name" value="PROTEIN, PUTATIVE, EXPRESSED-RELATED"/>
    <property type="match status" value="1"/>
</dbReference>
<keyword evidence="2" id="KW-0646">Protease inhibitor</keyword>
<comment type="similarity">
    <text evidence="1">Belongs to the protease inhibitor I13 (potato type I serine protease inhibitor) family.</text>
</comment>
<dbReference type="SUPFAM" id="SSF54654">
    <property type="entry name" value="CI-2 family of serine protease inhibitors"/>
    <property type="match status" value="1"/>
</dbReference>
<dbReference type="PANTHER" id="PTHR33091:SF44">
    <property type="entry name" value="SERINE PROTEASE INHIBITOR POTATO INHIBITOR I-TYPE FAMILY PROTEIN"/>
    <property type="match status" value="1"/>
</dbReference>
<sequence length="88" mass="9283">MPLCCPKNPQCCLEASKSSWPELLGQNADSAKAAIKKDNPLVTVIPLPAGSISPDISRSDRVYVSIDENGNVAKVPPLDSGQQGEMSC</sequence>
<dbReference type="GO" id="GO:0009611">
    <property type="term" value="P:response to wounding"/>
    <property type="evidence" value="ECO:0007669"/>
    <property type="project" value="InterPro"/>
</dbReference>
<name>A0A059BKL0_EUCGR</name>
<dbReference type="InParanoid" id="A0A059BKL0"/>
<dbReference type="Gramene" id="KCW66396">
    <property type="protein sequence ID" value="KCW66396"/>
    <property type="gene ID" value="EUGRSUZ_F00210"/>
</dbReference>
<dbReference type="GO" id="GO:0004867">
    <property type="term" value="F:serine-type endopeptidase inhibitor activity"/>
    <property type="evidence" value="ECO:0007669"/>
    <property type="project" value="UniProtKB-KW"/>
</dbReference>
<reference evidence="4" key="1">
    <citation type="submission" date="2013-07" db="EMBL/GenBank/DDBJ databases">
        <title>The genome of Eucalyptus grandis.</title>
        <authorList>
            <person name="Schmutz J."/>
            <person name="Hayes R."/>
            <person name="Myburg A."/>
            <person name="Tuskan G."/>
            <person name="Grattapaglia D."/>
            <person name="Rokhsar D.S."/>
        </authorList>
    </citation>
    <scope>NUCLEOTIDE SEQUENCE</scope>
    <source>
        <tissue evidence="4">Leaf extractions</tissue>
    </source>
</reference>
<dbReference type="EMBL" id="KK198758">
    <property type="protein sequence ID" value="KCW66396.1"/>
    <property type="molecule type" value="Genomic_DNA"/>
</dbReference>
<evidence type="ECO:0000313" key="4">
    <source>
        <dbReference type="EMBL" id="KCW66396.1"/>
    </source>
</evidence>
<dbReference type="AlphaFoldDB" id="A0A059BKL0"/>
<evidence type="ECO:0000256" key="1">
    <source>
        <dbReference type="ARBA" id="ARBA00008210"/>
    </source>
</evidence>
<accession>A0A059BKL0</accession>
<proteinExistence type="inferred from homology"/>
<evidence type="ECO:0000256" key="3">
    <source>
        <dbReference type="ARBA" id="ARBA00022900"/>
    </source>
</evidence>
<keyword evidence="3" id="KW-0722">Serine protease inhibitor</keyword>
<evidence type="ECO:0000256" key="2">
    <source>
        <dbReference type="ARBA" id="ARBA00022690"/>
    </source>
</evidence>
<protein>
    <submittedName>
        <fullName evidence="4">Uncharacterized protein</fullName>
    </submittedName>
</protein>